<reference evidence="1 2" key="1">
    <citation type="submission" date="2014-05" db="EMBL/GenBank/DDBJ databases">
        <title>De novo Genome Sequence of Spirocheata sp.</title>
        <authorList>
            <person name="Shivani Y."/>
            <person name="Subhash Y."/>
            <person name="Tushar L."/>
            <person name="Sasikala C."/>
            <person name="Ramana C.V."/>
        </authorList>
    </citation>
    <scope>NUCLEOTIDE SEQUENCE [LARGE SCALE GENOMIC DNA]</scope>
    <source>
        <strain evidence="1 2">JC230</strain>
    </source>
</reference>
<evidence type="ECO:0000313" key="1">
    <source>
        <dbReference type="EMBL" id="KGE72220.1"/>
    </source>
</evidence>
<dbReference type="AlphaFoldDB" id="A0A098QWG5"/>
<name>A0A098QWG5_9SPIO</name>
<protein>
    <submittedName>
        <fullName evidence="1">Uncharacterized protein</fullName>
    </submittedName>
</protein>
<comment type="caution">
    <text evidence="1">The sequence shown here is derived from an EMBL/GenBank/DDBJ whole genome shotgun (WGS) entry which is preliminary data.</text>
</comment>
<dbReference type="Proteomes" id="UP000029692">
    <property type="component" value="Unassembled WGS sequence"/>
</dbReference>
<dbReference type="STRING" id="1480694.DC28_07500"/>
<sequence>MKIVIHRGACHALPPKLLSSYLKTWGFPLGFIEGFPTYRTGKSYGIIPCDVYSQTWHSGQYFQGAGFRAPALSMPYPMPANGMELL</sequence>
<evidence type="ECO:0000313" key="2">
    <source>
        <dbReference type="Proteomes" id="UP000029692"/>
    </source>
</evidence>
<keyword evidence="2" id="KW-1185">Reference proteome</keyword>
<dbReference type="EMBL" id="JNUP01000059">
    <property type="protein sequence ID" value="KGE72220.1"/>
    <property type="molecule type" value="Genomic_DNA"/>
</dbReference>
<accession>A0A098QWG5</accession>
<gene>
    <name evidence="1" type="ORF">DC28_07500</name>
</gene>
<proteinExistence type="predicted"/>
<organism evidence="1 2">
    <name type="scientific">Spirochaeta lutea</name>
    <dbReference type="NCBI Taxonomy" id="1480694"/>
    <lineage>
        <taxon>Bacteria</taxon>
        <taxon>Pseudomonadati</taxon>
        <taxon>Spirochaetota</taxon>
        <taxon>Spirochaetia</taxon>
        <taxon>Spirochaetales</taxon>
        <taxon>Spirochaetaceae</taxon>
        <taxon>Spirochaeta</taxon>
    </lineage>
</organism>